<dbReference type="GO" id="GO:0003677">
    <property type="term" value="F:DNA binding"/>
    <property type="evidence" value="ECO:0007669"/>
    <property type="project" value="UniProtKB-KW"/>
</dbReference>
<dbReference type="PROSITE" id="PS50043">
    <property type="entry name" value="HTH_LUXR_2"/>
    <property type="match status" value="1"/>
</dbReference>
<dbReference type="PRINTS" id="PR00038">
    <property type="entry name" value="HTHLUXR"/>
</dbReference>
<dbReference type="PANTHER" id="PTHR44688">
    <property type="entry name" value="DNA-BINDING TRANSCRIPTIONAL ACTIVATOR DEVR_DOSR"/>
    <property type="match status" value="1"/>
</dbReference>
<name>A0A7W0CDV7_9ACTN</name>
<comment type="caution">
    <text evidence="5">The sequence shown here is derived from an EMBL/GenBank/DDBJ whole genome shotgun (WGS) entry which is preliminary data.</text>
</comment>
<dbReference type="CDD" id="cd06170">
    <property type="entry name" value="LuxR_C_like"/>
    <property type="match status" value="1"/>
</dbReference>
<dbReference type="PANTHER" id="PTHR44688:SF16">
    <property type="entry name" value="DNA-BINDING TRANSCRIPTIONAL ACTIVATOR DEVR_DOSR"/>
    <property type="match status" value="1"/>
</dbReference>
<keyword evidence="3" id="KW-0804">Transcription</keyword>
<dbReference type="EMBL" id="JACDUR010000001">
    <property type="protein sequence ID" value="MBA2889353.1"/>
    <property type="molecule type" value="Genomic_DNA"/>
</dbReference>
<keyword evidence="2 5" id="KW-0238">DNA-binding</keyword>
<dbReference type="Gene3D" id="1.10.10.10">
    <property type="entry name" value="Winged helix-like DNA-binding domain superfamily/Winged helix DNA-binding domain"/>
    <property type="match status" value="1"/>
</dbReference>
<dbReference type="Pfam" id="PF00196">
    <property type="entry name" value="GerE"/>
    <property type="match status" value="1"/>
</dbReference>
<evidence type="ECO:0000256" key="2">
    <source>
        <dbReference type="ARBA" id="ARBA00023125"/>
    </source>
</evidence>
<dbReference type="GO" id="GO:0006355">
    <property type="term" value="P:regulation of DNA-templated transcription"/>
    <property type="evidence" value="ECO:0007669"/>
    <property type="project" value="InterPro"/>
</dbReference>
<dbReference type="SUPFAM" id="SSF46894">
    <property type="entry name" value="C-terminal effector domain of the bipartite response regulators"/>
    <property type="match status" value="1"/>
</dbReference>
<dbReference type="InterPro" id="IPR016032">
    <property type="entry name" value="Sig_transdc_resp-reg_C-effctor"/>
</dbReference>
<evidence type="ECO:0000259" key="4">
    <source>
        <dbReference type="PROSITE" id="PS50043"/>
    </source>
</evidence>
<evidence type="ECO:0000313" key="6">
    <source>
        <dbReference type="Proteomes" id="UP000530928"/>
    </source>
</evidence>
<sequence length="95" mass="10154">MSRLRALLESLPEGLVVRAVSPHAILIADPDADEFLTKRESAVLGLVAQGLTNVQIARKLEISPRTVEKHVENARGKLGAANRTEAALLAYGITA</sequence>
<dbReference type="InterPro" id="IPR036388">
    <property type="entry name" value="WH-like_DNA-bd_sf"/>
</dbReference>
<feature type="domain" description="HTH luxR-type" evidence="4">
    <location>
        <begin position="29"/>
        <end position="94"/>
    </location>
</feature>
<gene>
    <name evidence="5" type="ORF">HNR30_000688</name>
</gene>
<reference evidence="5 6" key="1">
    <citation type="submission" date="2020-07" db="EMBL/GenBank/DDBJ databases">
        <title>Genomic Encyclopedia of Type Strains, Phase IV (KMG-IV): sequencing the most valuable type-strain genomes for metagenomic binning, comparative biology and taxonomic classification.</title>
        <authorList>
            <person name="Goeker M."/>
        </authorList>
    </citation>
    <scope>NUCLEOTIDE SEQUENCE [LARGE SCALE GENOMIC DNA]</scope>
    <source>
        <strain evidence="5 6">DSM 45533</strain>
    </source>
</reference>
<dbReference type="InterPro" id="IPR000792">
    <property type="entry name" value="Tscrpt_reg_LuxR_C"/>
</dbReference>
<keyword evidence="6" id="KW-1185">Reference proteome</keyword>
<dbReference type="SMART" id="SM00421">
    <property type="entry name" value="HTH_LUXR"/>
    <property type="match status" value="1"/>
</dbReference>
<evidence type="ECO:0000256" key="3">
    <source>
        <dbReference type="ARBA" id="ARBA00023163"/>
    </source>
</evidence>
<dbReference type="PROSITE" id="PS00622">
    <property type="entry name" value="HTH_LUXR_1"/>
    <property type="match status" value="1"/>
</dbReference>
<protein>
    <submittedName>
        <fullName evidence="5">DNA-binding NarL/FixJ family response regulator</fullName>
    </submittedName>
</protein>
<evidence type="ECO:0000313" key="5">
    <source>
        <dbReference type="EMBL" id="MBA2889353.1"/>
    </source>
</evidence>
<dbReference type="Proteomes" id="UP000530928">
    <property type="component" value="Unassembled WGS sequence"/>
</dbReference>
<keyword evidence="1" id="KW-0805">Transcription regulation</keyword>
<dbReference type="AlphaFoldDB" id="A0A7W0CDV7"/>
<evidence type="ECO:0000256" key="1">
    <source>
        <dbReference type="ARBA" id="ARBA00023015"/>
    </source>
</evidence>
<dbReference type="RefSeq" id="WP_220133158.1">
    <property type="nucleotide sequence ID" value="NZ_BAABAM010000001.1"/>
</dbReference>
<organism evidence="5 6">
    <name type="scientific">Nonomuraea soli</name>
    <dbReference type="NCBI Taxonomy" id="1032476"/>
    <lineage>
        <taxon>Bacteria</taxon>
        <taxon>Bacillati</taxon>
        <taxon>Actinomycetota</taxon>
        <taxon>Actinomycetes</taxon>
        <taxon>Streptosporangiales</taxon>
        <taxon>Streptosporangiaceae</taxon>
        <taxon>Nonomuraea</taxon>
    </lineage>
</organism>
<accession>A0A7W0CDV7</accession>
<proteinExistence type="predicted"/>